<keyword evidence="1" id="KW-0175">Coiled coil</keyword>
<sequence>MVAEDDRTGPQCTRVDCTLYCNEVNRLRGDLLKNRWKNKHLREQLVALQSYTSAREAKTQQTLQRKDDEILCLSKKVAGLTMKLQQQFLHTSSIEKPFVVPLKQNVDALETCNAVFESNYEDAHAWKERKSAARMKSQRQVIQVVKERTDKQSELYTTLKMNEMLRDEVVHLQKAKKKLLNQVEQSLILVAAIQNQVERYRDAVGEHTLEITQLLTKVKQLESEKLLLKEKIIEIDERKTTNGNALASDTKAVLMKKAVFVVWLGELRRKLMQHDQHQRHDKEKKDTVCVSVSTATGDLENQLEMLQELCIRDNSTMFELSLQQRSDAESRVELLDIDAVVESAIQAAVQKQPPPVGTRNDDRGENLRALDAAKATSQQREKVCYHLRPEVTCSKSQDGDDDVWFATVKDEGFARVGKNNKHESRQAERRTNVTGRGKEHLVSSEGRASVDELQHQLMQIKVTYQQFRVQYDLLTEKQQQTILEYQRIVPEMEKTAQELNVVREKSNDKIQILENAICMMNDRDWTARNTKWKAFRKRLNALEDAIQVEQLRRKQLNKDFENEPAQLPLRNLRRQYGYQSETGQLKSQVDASEIRERLLIGQLQAASNTIGWKENKMRLQAELFETRILNEDLNRQLEVVQSRNYKLLRLNGELEAEKRELRSKYEDLELGLQNASTRLLGRLKLQQSNQRDEQVTIASLTQLLNGKNTLINQYQRKLAIVQVSSAQDKAHARLETTQLTEENQRMIAQLKKTMIAVRFMEGSGKSKQALQAVQECYDHVLQEWKQAEVALNNARQSIWEFQIKQKVLQNERDLAEARAMEALEEIVLMRENEGKLKLLCEAIIKLKEEFLTPEDIDAVEFAKAQEVMNQDICARKRKENERREDEEKNWQEEKTQLQSQVQILQKELALLEIENQQQRTKRNAEKERAEDKKSALKTDLQVSSDEVERVERLLKDQVVGEARAVKELEGKIKALQAQNVALRVASTHASVTSINVADAKEKCEQVEKECKLQRRVEILTLRLKEKEVVVANKDKDLTRYGERVLNLESEVQERHGKEHLTQNASAPAAISVSAKQHVEELEFQNAFFRETLALSRKDWKESFYGKMTSNEAQLQHLRWQLVQNGVSLNNSAPGHEMNGTIGHGSNLRTQREGQHFFVGQEVQEEILGHSNELRNKKQHVVAKDTRLLELELENKSLRLEYMRLRRKIRCGSGDLPDSKNAQKQLRGAKGIGSGDRRSLRAAHEWLELEDVVKKMKFAIEELRAENNKLKKAAKSRPQYLLREEI</sequence>
<reference evidence="3" key="1">
    <citation type="submission" date="2022-12" db="EMBL/GenBank/DDBJ databases">
        <authorList>
            <person name="Webb A."/>
        </authorList>
    </citation>
    <scope>NUCLEOTIDE SEQUENCE</scope>
    <source>
        <strain evidence="3">Pf2</strain>
    </source>
</reference>
<feature type="region of interest" description="Disordered" evidence="2">
    <location>
        <begin position="419"/>
        <end position="446"/>
    </location>
</feature>
<proteinExistence type="predicted"/>
<feature type="coiled-coil region" evidence="1">
    <location>
        <begin position="805"/>
        <end position="832"/>
    </location>
</feature>
<feature type="coiled-coil region" evidence="1">
    <location>
        <begin position="496"/>
        <end position="559"/>
    </location>
</feature>
<dbReference type="EMBL" id="CANTFK010000771">
    <property type="protein sequence ID" value="CAI5726290.1"/>
    <property type="molecule type" value="Genomic_DNA"/>
</dbReference>
<organism evidence="3 4">
    <name type="scientific">Peronospora farinosa</name>
    <dbReference type="NCBI Taxonomy" id="134698"/>
    <lineage>
        <taxon>Eukaryota</taxon>
        <taxon>Sar</taxon>
        <taxon>Stramenopiles</taxon>
        <taxon>Oomycota</taxon>
        <taxon>Peronosporomycetes</taxon>
        <taxon>Peronosporales</taxon>
        <taxon>Peronosporaceae</taxon>
        <taxon>Peronospora</taxon>
    </lineage>
</organism>
<gene>
    <name evidence="3" type="ORF">PFR002_LOCUS5310</name>
</gene>
<feature type="coiled-coil region" evidence="1">
    <location>
        <begin position="647"/>
        <end position="678"/>
    </location>
</feature>
<feature type="region of interest" description="Disordered" evidence="2">
    <location>
        <begin position="1212"/>
        <end position="1234"/>
    </location>
</feature>
<name>A0AAV0TRH1_9STRA</name>
<evidence type="ECO:0000256" key="2">
    <source>
        <dbReference type="SAM" id="MobiDB-lite"/>
    </source>
</evidence>
<evidence type="ECO:0000256" key="1">
    <source>
        <dbReference type="SAM" id="Coils"/>
    </source>
</evidence>
<feature type="compositionally biased region" description="Basic and acidic residues" evidence="2">
    <location>
        <begin position="420"/>
        <end position="446"/>
    </location>
</feature>
<evidence type="ECO:0000313" key="3">
    <source>
        <dbReference type="EMBL" id="CAI5726290.1"/>
    </source>
</evidence>
<evidence type="ECO:0000313" key="4">
    <source>
        <dbReference type="Proteomes" id="UP001159659"/>
    </source>
</evidence>
<accession>A0AAV0TRH1</accession>
<protein>
    <submittedName>
        <fullName evidence="3">Uncharacterized protein</fullName>
    </submittedName>
</protein>
<dbReference type="Proteomes" id="UP001159659">
    <property type="component" value="Unassembled WGS sequence"/>
</dbReference>
<feature type="coiled-coil region" evidence="1">
    <location>
        <begin position="1248"/>
        <end position="1275"/>
    </location>
</feature>
<feature type="region of interest" description="Disordered" evidence="2">
    <location>
        <begin position="916"/>
        <end position="938"/>
    </location>
</feature>
<feature type="coiled-coil region" evidence="1">
    <location>
        <begin position="162"/>
        <end position="238"/>
    </location>
</feature>
<feature type="compositionally biased region" description="Basic and acidic residues" evidence="2">
    <location>
        <begin position="922"/>
        <end position="936"/>
    </location>
</feature>
<comment type="caution">
    <text evidence="3">The sequence shown here is derived from an EMBL/GenBank/DDBJ whole genome shotgun (WGS) entry which is preliminary data.</text>
</comment>